<organism evidence="2 3">
    <name type="scientific">Rosistilla oblonga</name>
    <dbReference type="NCBI Taxonomy" id="2527990"/>
    <lineage>
        <taxon>Bacteria</taxon>
        <taxon>Pseudomonadati</taxon>
        <taxon>Planctomycetota</taxon>
        <taxon>Planctomycetia</taxon>
        <taxon>Pirellulales</taxon>
        <taxon>Pirellulaceae</taxon>
        <taxon>Rosistilla</taxon>
    </lineage>
</organism>
<proteinExistence type="predicted"/>
<dbReference type="InterPro" id="IPR050066">
    <property type="entry name" value="UvrABC_protein_C"/>
</dbReference>
<evidence type="ECO:0000313" key="2">
    <source>
        <dbReference type="EMBL" id="QDV56370.1"/>
    </source>
</evidence>
<dbReference type="PROSITE" id="PS50164">
    <property type="entry name" value="GIY_YIG"/>
    <property type="match status" value="1"/>
</dbReference>
<keyword evidence="3" id="KW-1185">Reference proteome</keyword>
<reference evidence="2 3" key="1">
    <citation type="submission" date="2019-02" db="EMBL/GenBank/DDBJ databases">
        <title>Deep-cultivation of Planctomycetes and their phenomic and genomic characterization uncovers novel biology.</title>
        <authorList>
            <person name="Wiegand S."/>
            <person name="Jogler M."/>
            <person name="Boedeker C."/>
            <person name="Pinto D."/>
            <person name="Vollmers J."/>
            <person name="Rivas-Marin E."/>
            <person name="Kohn T."/>
            <person name="Peeters S.H."/>
            <person name="Heuer A."/>
            <person name="Rast P."/>
            <person name="Oberbeckmann S."/>
            <person name="Bunk B."/>
            <person name="Jeske O."/>
            <person name="Meyerdierks A."/>
            <person name="Storesund J.E."/>
            <person name="Kallscheuer N."/>
            <person name="Luecker S."/>
            <person name="Lage O.M."/>
            <person name="Pohl T."/>
            <person name="Merkel B.J."/>
            <person name="Hornburger P."/>
            <person name="Mueller R.-W."/>
            <person name="Bruemmer F."/>
            <person name="Labrenz M."/>
            <person name="Spormann A.M."/>
            <person name="Op den Camp H."/>
            <person name="Overmann J."/>
            <person name="Amann R."/>
            <person name="Jetten M.S.M."/>
            <person name="Mascher T."/>
            <person name="Medema M.H."/>
            <person name="Devos D.P."/>
            <person name="Kaster A.-K."/>
            <person name="Ovreas L."/>
            <person name="Rohde M."/>
            <person name="Galperin M.Y."/>
            <person name="Jogler C."/>
        </authorList>
    </citation>
    <scope>NUCLEOTIDE SEQUENCE [LARGE SCALE GENOMIC DNA]</scope>
    <source>
        <strain evidence="2 3">Mal33</strain>
    </source>
</reference>
<dbReference type="GO" id="GO:0006289">
    <property type="term" value="P:nucleotide-excision repair"/>
    <property type="evidence" value="ECO:0007669"/>
    <property type="project" value="InterPro"/>
</dbReference>
<dbReference type="GO" id="GO:0009380">
    <property type="term" value="C:excinuclease repair complex"/>
    <property type="evidence" value="ECO:0007669"/>
    <property type="project" value="TreeGrafter"/>
</dbReference>
<dbReference type="CDD" id="cd10434">
    <property type="entry name" value="GIY-YIG_UvrC_Cho"/>
    <property type="match status" value="1"/>
</dbReference>
<evidence type="ECO:0000313" key="3">
    <source>
        <dbReference type="Proteomes" id="UP000316770"/>
    </source>
</evidence>
<dbReference type="InterPro" id="IPR000305">
    <property type="entry name" value="GIY-YIG_endonuc"/>
</dbReference>
<sequence length="402" mass="46311">MDLHQPAGLFEGFGPNPLDPLGPRTTHRVAATSTAELRTLVRQQCPKSPGIYGMLDRSGQLIYVGKSKRLRIRLLSYFSPRNAEEKAGRIIQAAQTVLWETQPSEFAALLREQQLIRRWTPRWNVQEIPKRQRPVYLCLGGAPAPYFFLDAMPPADVVASEGPFRGAGKMQRAVDALNNFYRLRDCSSKQELYFADQLQLFELEQRPGCLRYEIGRCSGPCVGQCTRRQYDQQVAEAESFLDGFHAAPLETIRETIHRAAEMRQYELAGRMSRDLVSLEYLHRKLMFLAAARRKYTFVYSVPGHESEPDAQQNHRGVWYLIRRGEVCESIVAPRCPEEFQRARRRVTHWKRVLADPENHRAASPFPFTLSLVAQWLRKQPQELERTFHPSEAGRRYRALARS</sequence>
<name>A0A518ITG9_9BACT</name>
<dbReference type="SMART" id="SM00465">
    <property type="entry name" value="GIYc"/>
    <property type="match status" value="1"/>
</dbReference>
<protein>
    <submittedName>
        <fullName evidence="2">UvrABC system protein C</fullName>
    </submittedName>
</protein>
<dbReference type="EMBL" id="CP036318">
    <property type="protein sequence ID" value="QDV56370.1"/>
    <property type="molecule type" value="Genomic_DNA"/>
</dbReference>
<dbReference type="AlphaFoldDB" id="A0A518ITG9"/>
<accession>A0A518ITG9</accession>
<dbReference type="Proteomes" id="UP000316770">
    <property type="component" value="Chromosome"/>
</dbReference>
<dbReference type="Gene3D" id="3.40.1440.10">
    <property type="entry name" value="GIY-YIG endonuclease"/>
    <property type="match status" value="1"/>
</dbReference>
<dbReference type="RefSeq" id="WP_145284722.1">
    <property type="nucleotide sequence ID" value="NZ_CP036318.1"/>
</dbReference>
<feature type="domain" description="GIY-YIG" evidence="1">
    <location>
        <begin position="47"/>
        <end position="125"/>
    </location>
</feature>
<dbReference type="InterPro" id="IPR047296">
    <property type="entry name" value="GIY-YIG_UvrC_Cho"/>
</dbReference>
<dbReference type="PANTHER" id="PTHR30562:SF1">
    <property type="entry name" value="UVRABC SYSTEM PROTEIN C"/>
    <property type="match status" value="1"/>
</dbReference>
<dbReference type="Pfam" id="PF01541">
    <property type="entry name" value="GIY-YIG"/>
    <property type="match status" value="1"/>
</dbReference>
<dbReference type="InterPro" id="IPR035901">
    <property type="entry name" value="GIY-YIG_endonuc_sf"/>
</dbReference>
<dbReference type="PANTHER" id="PTHR30562">
    <property type="entry name" value="UVRC/OXIDOREDUCTASE"/>
    <property type="match status" value="1"/>
</dbReference>
<evidence type="ECO:0000259" key="1">
    <source>
        <dbReference type="PROSITE" id="PS50164"/>
    </source>
</evidence>
<gene>
    <name evidence="2" type="primary">uvrC_2</name>
    <name evidence="2" type="ORF">Mal33_23590</name>
</gene>
<dbReference type="SUPFAM" id="SSF82771">
    <property type="entry name" value="GIY-YIG endonuclease"/>
    <property type="match status" value="1"/>
</dbReference>